<sequence>MSENVDEPSVDLFISYTHKDEEAFGILGPLKAGLENFYQAKFGRSLSIFTDAALVWGKNWREQLQARVSRSLLFMPIATANYFESAACREEFEAFHSAAKNLGVEGLIIPVVPISTEVIRRNSGDFIVDYVESVQYRNIYDAFLAGFDSSLWRRTMDELATKLNERLFEASLALESIGGQGGETVAPSVINDDEDGDGDGLADLMVSFEDATQEVARLAEELKPAIENLGRATQLESPPTNGTPKQFLAWSIRVADKLSGPSQEIGRIGAEMYEKAKELDVVFAGMARLGDDLPPSTFDMAGQLRSFARQLDGLELVDSQLQSMLQSMLPVEKVSSAIGRSLKHTRLGVKAVRDTLGILNGWADLYA</sequence>
<dbReference type="Pfam" id="PF13676">
    <property type="entry name" value="TIR_2"/>
    <property type="match status" value="1"/>
</dbReference>
<evidence type="ECO:0000259" key="1">
    <source>
        <dbReference type="Pfam" id="PF13676"/>
    </source>
</evidence>
<name>A0A1R1LC81_9MICC</name>
<dbReference type="AlphaFoldDB" id="A0A1R1LC81"/>
<dbReference type="OrthoDB" id="9147462at2"/>
<accession>A0A1R1LC81</accession>
<evidence type="ECO:0000313" key="2">
    <source>
        <dbReference type="EMBL" id="OMH25146.1"/>
    </source>
</evidence>
<organism evidence="2 3">
    <name type="scientific">Tersicoccus phoenicis</name>
    <dbReference type="NCBI Taxonomy" id="554083"/>
    <lineage>
        <taxon>Bacteria</taxon>
        <taxon>Bacillati</taxon>
        <taxon>Actinomycetota</taxon>
        <taxon>Actinomycetes</taxon>
        <taxon>Micrococcales</taxon>
        <taxon>Micrococcaceae</taxon>
        <taxon>Tersicoccus</taxon>
    </lineage>
</organism>
<dbReference type="SUPFAM" id="SSF52200">
    <property type="entry name" value="Toll/Interleukin receptor TIR domain"/>
    <property type="match status" value="1"/>
</dbReference>
<keyword evidence="3" id="KW-1185">Reference proteome</keyword>
<dbReference type="Gene3D" id="3.40.50.10140">
    <property type="entry name" value="Toll/interleukin-1 receptor homology (TIR) domain"/>
    <property type="match status" value="1"/>
</dbReference>
<proteinExistence type="predicted"/>
<feature type="domain" description="TIR" evidence="1">
    <location>
        <begin position="13"/>
        <end position="112"/>
    </location>
</feature>
<protein>
    <recommendedName>
        <fullName evidence="1">TIR domain-containing protein</fullName>
    </recommendedName>
</protein>
<dbReference type="STRING" id="554083.BKD30_06710"/>
<dbReference type="Proteomes" id="UP000187085">
    <property type="component" value="Unassembled WGS sequence"/>
</dbReference>
<dbReference type="InterPro" id="IPR035897">
    <property type="entry name" value="Toll_tir_struct_dom_sf"/>
</dbReference>
<dbReference type="GO" id="GO:0007165">
    <property type="term" value="P:signal transduction"/>
    <property type="evidence" value="ECO:0007669"/>
    <property type="project" value="InterPro"/>
</dbReference>
<dbReference type="EMBL" id="MRDE01000036">
    <property type="protein sequence ID" value="OMH25146.1"/>
    <property type="molecule type" value="Genomic_DNA"/>
</dbReference>
<comment type="caution">
    <text evidence="2">The sequence shown here is derived from an EMBL/GenBank/DDBJ whole genome shotgun (WGS) entry which is preliminary data.</text>
</comment>
<reference evidence="2 3" key="1">
    <citation type="submission" date="2016-12" db="EMBL/GenBank/DDBJ databases">
        <title>Draft genome of Tersicoccus phoenicis 1P05MA.</title>
        <authorList>
            <person name="Nakajima Y."/>
            <person name="Yoshizawa S."/>
            <person name="Nakamura K."/>
            <person name="Ogura Y."/>
            <person name="Hayashi T."/>
            <person name="Kogure K."/>
        </authorList>
    </citation>
    <scope>NUCLEOTIDE SEQUENCE [LARGE SCALE GENOMIC DNA]</scope>
    <source>
        <strain evidence="2 3">1p05MA</strain>
    </source>
</reference>
<evidence type="ECO:0000313" key="3">
    <source>
        <dbReference type="Proteomes" id="UP000187085"/>
    </source>
</evidence>
<gene>
    <name evidence="2" type="ORF">BKD30_06710</name>
</gene>
<dbReference type="RefSeq" id="WP_076703399.1">
    <property type="nucleotide sequence ID" value="NZ_MRDE01000036.1"/>
</dbReference>
<dbReference type="InterPro" id="IPR000157">
    <property type="entry name" value="TIR_dom"/>
</dbReference>